<evidence type="ECO:0000313" key="2">
    <source>
        <dbReference type="Proteomes" id="UP001437256"/>
    </source>
</evidence>
<dbReference type="EMBL" id="JBBXMP010000960">
    <property type="protein sequence ID" value="KAL0056783.1"/>
    <property type="molecule type" value="Genomic_DNA"/>
</dbReference>
<proteinExistence type="predicted"/>
<organism evidence="1 2">
    <name type="scientific">Marasmius tenuissimus</name>
    <dbReference type="NCBI Taxonomy" id="585030"/>
    <lineage>
        <taxon>Eukaryota</taxon>
        <taxon>Fungi</taxon>
        <taxon>Dikarya</taxon>
        <taxon>Basidiomycota</taxon>
        <taxon>Agaricomycotina</taxon>
        <taxon>Agaricomycetes</taxon>
        <taxon>Agaricomycetidae</taxon>
        <taxon>Agaricales</taxon>
        <taxon>Marasmiineae</taxon>
        <taxon>Marasmiaceae</taxon>
        <taxon>Marasmius</taxon>
    </lineage>
</organism>
<name>A0ABR2Z695_9AGAR</name>
<feature type="non-terminal residue" evidence="1">
    <location>
        <position position="304"/>
    </location>
</feature>
<keyword evidence="2" id="KW-1185">Reference proteome</keyword>
<gene>
    <name evidence="1" type="ORF">AAF712_016606</name>
</gene>
<dbReference type="Proteomes" id="UP001437256">
    <property type="component" value="Unassembled WGS sequence"/>
</dbReference>
<sequence>MASKNKTAGRRGRRAWFPEAEITWMTAKLATEEFQTAARQDGNAVAELSDRYLKEFDEEFGISVKASKPKGDDGDEDPEYPKFKQFYNNKKSETHRKLNTPVVVQSQFVMDAPKARNTKEVFKDSIRAQKHAGMVATRVHQLWLEASPETLEQCASISQEERNALGNDDIIYHNQATVGGFLSEVAKSLYDAGEGRIGNMIFHGIGAYRDKNEVLHFFNVDVTGDEVAVLSLSASNRFIRHSTMNSKFMPPTMLNVANQKKQPATSASLTLAEFNPEEITPLALRGILADFIRANWENVFGDPN</sequence>
<evidence type="ECO:0000313" key="1">
    <source>
        <dbReference type="EMBL" id="KAL0056783.1"/>
    </source>
</evidence>
<comment type="caution">
    <text evidence="1">The sequence shown here is derived from an EMBL/GenBank/DDBJ whole genome shotgun (WGS) entry which is preliminary data.</text>
</comment>
<reference evidence="1 2" key="1">
    <citation type="submission" date="2024-05" db="EMBL/GenBank/DDBJ databases">
        <title>A draft genome resource for the thread blight pathogen Marasmius tenuissimus strain MS-2.</title>
        <authorList>
            <person name="Yulfo-Soto G.E."/>
            <person name="Baruah I.K."/>
            <person name="Amoako-Attah I."/>
            <person name="Bukari Y."/>
            <person name="Meinhardt L.W."/>
            <person name="Bailey B.A."/>
            <person name="Cohen S.P."/>
        </authorList>
    </citation>
    <scope>NUCLEOTIDE SEQUENCE [LARGE SCALE GENOMIC DNA]</scope>
    <source>
        <strain evidence="1 2">MS-2</strain>
    </source>
</reference>
<accession>A0ABR2Z695</accession>
<protein>
    <submittedName>
        <fullName evidence="1">Uncharacterized protein</fullName>
    </submittedName>
</protein>